<comment type="caution">
    <text evidence="2">The sequence shown here is derived from an EMBL/GenBank/DDBJ whole genome shotgun (WGS) entry which is preliminary data.</text>
</comment>
<name>A0ABP6CVF1_9ACTN</name>
<dbReference type="Proteomes" id="UP001501509">
    <property type="component" value="Unassembled WGS sequence"/>
</dbReference>
<evidence type="ECO:0000313" key="3">
    <source>
        <dbReference type="Proteomes" id="UP001501509"/>
    </source>
</evidence>
<evidence type="ECO:0000313" key="2">
    <source>
        <dbReference type="EMBL" id="GAA2625438.1"/>
    </source>
</evidence>
<organism evidence="2 3">
    <name type="scientific">Actinomadura fulvescens</name>
    <dbReference type="NCBI Taxonomy" id="46160"/>
    <lineage>
        <taxon>Bacteria</taxon>
        <taxon>Bacillati</taxon>
        <taxon>Actinomycetota</taxon>
        <taxon>Actinomycetes</taxon>
        <taxon>Streptosporangiales</taxon>
        <taxon>Thermomonosporaceae</taxon>
        <taxon>Actinomadura</taxon>
    </lineage>
</organism>
<gene>
    <name evidence="2" type="ORF">GCM10010411_72650</name>
</gene>
<proteinExistence type="predicted"/>
<feature type="region of interest" description="Disordered" evidence="1">
    <location>
        <begin position="59"/>
        <end position="78"/>
    </location>
</feature>
<dbReference type="EMBL" id="BAAATD010000012">
    <property type="protein sequence ID" value="GAA2625438.1"/>
    <property type="molecule type" value="Genomic_DNA"/>
</dbReference>
<evidence type="ECO:0000256" key="1">
    <source>
        <dbReference type="SAM" id="MobiDB-lite"/>
    </source>
</evidence>
<sequence length="78" mass="8438">MSEDVGAAAVLLDEAEALFRVEPLDGAGGHGDLLLVGSRPCTVQDRAPRWPIRKIQNNKKAPEAGTVRRAQNVYGNRN</sequence>
<accession>A0ABP6CVF1</accession>
<keyword evidence="3" id="KW-1185">Reference proteome</keyword>
<reference evidence="3" key="1">
    <citation type="journal article" date="2019" name="Int. J. Syst. Evol. Microbiol.">
        <title>The Global Catalogue of Microorganisms (GCM) 10K type strain sequencing project: providing services to taxonomists for standard genome sequencing and annotation.</title>
        <authorList>
            <consortium name="The Broad Institute Genomics Platform"/>
            <consortium name="The Broad Institute Genome Sequencing Center for Infectious Disease"/>
            <person name="Wu L."/>
            <person name="Ma J."/>
        </authorList>
    </citation>
    <scope>NUCLEOTIDE SEQUENCE [LARGE SCALE GENOMIC DNA]</scope>
    <source>
        <strain evidence="3">JCM 6833</strain>
    </source>
</reference>
<protein>
    <submittedName>
        <fullName evidence="2">Uncharacterized protein</fullName>
    </submittedName>
</protein>